<dbReference type="EMBL" id="JAIWYP010000013">
    <property type="protein sequence ID" value="KAH3714923.1"/>
    <property type="molecule type" value="Genomic_DNA"/>
</dbReference>
<sequence length="210" mass="24672">MRTTTAIFRIKRQSKYFNKMRRKTKLNLHRVKSRRSKCGYADMTRELLQLVAKDDVNARKTLLPQKKFINTKISNKSAHLCMTPSRTNKRKLTPLKSPIKTPFKSPIYKARAIDHLYTVRDDRINIICWRSLRIYHQSVTRTVRHASLDSEQSLLILRSKTISLIIEKGVRRKAGPLIWTETLYKKAPLVLGGKKLEEMIQKCWLLLKWA</sequence>
<reference evidence="1" key="1">
    <citation type="journal article" date="2019" name="bioRxiv">
        <title>The Genome of the Zebra Mussel, Dreissena polymorpha: A Resource for Invasive Species Research.</title>
        <authorList>
            <person name="McCartney M.A."/>
            <person name="Auch B."/>
            <person name="Kono T."/>
            <person name="Mallez S."/>
            <person name="Zhang Y."/>
            <person name="Obille A."/>
            <person name="Becker A."/>
            <person name="Abrahante J.E."/>
            <person name="Garbe J."/>
            <person name="Badalamenti J.P."/>
            <person name="Herman A."/>
            <person name="Mangelson H."/>
            <person name="Liachko I."/>
            <person name="Sullivan S."/>
            <person name="Sone E.D."/>
            <person name="Koren S."/>
            <person name="Silverstein K.A.T."/>
            <person name="Beckman K.B."/>
            <person name="Gohl D.M."/>
        </authorList>
    </citation>
    <scope>NUCLEOTIDE SEQUENCE</scope>
    <source>
        <strain evidence="1">Duluth1</strain>
        <tissue evidence="1">Whole animal</tissue>
    </source>
</reference>
<name>A0A9D4C0B5_DREPO</name>
<dbReference type="AlphaFoldDB" id="A0A9D4C0B5"/>
<evidence type="ECO:0000313" key="2">
    <source>
        <dbReference type="Proteomes" id="UP000828390"/>
    </source>
</evidence>
<protein>
    <submittedName>
        <fullName evidence="1">Uncharacterized protein</fullName>
    </submittedName>
</protein>
<proteinExistence type="predicted"/>
<accession>A0A9D4C0B5</accession>
<keyword evidence="2" id="KW-1185">Reference proteome</keyword>
<organism evidence="1 2">
    <name type="scientific">Dreissena polymorpha</name>
    <name type="common">Zebra mussel</name>
    <name type="synonym">Mytilus polymorpha</name>
    <dbReference type="NCBI Taxonomy" id="45954"/>
    <lineage>
        <taxon>Eukaryota</taxon>
        <taxon>Metazoa</taxon>
        <taxon>Spiralia</taxon>
        <taxon>Lophotrochozoa</taxon>
        <taxon>Mollusca</taxon>
        <taxon>Bivalvia</taxon>
        <taxon>Autobranchia</taxon>
        <taxon>Heteroconchia</taxon>
        <taxon>Euheterodonta</taxon>
        <taxon>Imparidentia</taxon>
        <taxon>Neoheterodontei</taxon>
        <taxon>Myida</taxon>
        <taxon>Dreissenoidea</taxon>
        <taxon>Dreissenidae</taxon>
        <taxon>Dreissena</taxon>
    </lineage>
</organism>
<gene>
    <name evidence="1" type="ORF">DPMN_057625</name>
</gene>
<evidence type="ECO:0000313" key="1">
    <source>
        <dbReference type="EMBL" id="KAH3714923.1"/>
    </source>
</evidence>
<dbReference type="Proteomes" id="UP000828390">
    <property type="component" value="Unassembled WGS sequence"/>
</dbReference>
<comment type="caution">
    <text evidence="1">The sequence shown here is derived from an EMBL/GenBank/DDBJ whole genome shotgun (WGS) entry which is preliminary data.</text>
</comment>
<reference evidence="1" key="2">
    <citation type="submission" date="2020-11" db="EMBL/GenBank/DDBJ databases">
        <authorList>
            <person name="McCartney M.A."/>
            <person name="Auch B."/>
            <person name="Kono T."/>
            <person name="Mallez S."/>
            <person name="Becker A."/>
            <person name="Gohl D.M."/>
            <person name="Silverstein K.A.T."/>
            <person name="Koren S."/>
            <person name="Bechman K.B."/>
            <person name="Herman A."/>
            <person name="Abrahante J.E."/>
            <person name="Garbe J."/>
        </authorList>
    </citation>
    <scope>NUCLEOTIDE SEQUENCE</scope>
    <source>
        <strain evidence="1">Duluth1</strain>
        <tissue evidence="1">Whole animal</tissue>
    </source>
</reference>